<dbReference type="OrthoDB" id="9815825at2"/>
<dbReference type="AlphaFoldDB" id="A0A2V4A2N6"/>
<dbReference type="InterPro" id="IPR000683">
    <property type="entry name" value="Gfo/Idh/MocA-like_OxRdtase_N"/>
</dbReference>
<proteinExistence type="predicted"/>
<reference evidence="3 4" key="1">
    <citation type="submission" date="2018-05" db="EMBL/GenBank/DDBJ databases">
        <title>Marinifilum breve JC075T sp. nov., a marine bacterium isolated from Yongle Blue Hole in the South China Sea.</title>
        <authorList>
            <person name="Fu T."/>
        </authorList>
    </citation>
    <scope>NUCLEOTIDE SEQUENCE [LARGE SCALE GENOMIC DNA]</scope>
    <source>
        <strain evidence="3 4">JC075</strain>
    </source>
</reference>
<dbReference type="InterPro" id="IPR036291">
    <property type="entry name" value="NAD(P)-bd_dom_sf"/>
</dbReference>
<keyword evidence="4" id="KW-1185">Reference proteome</keyword>
<comment type="caution">
    <text evidence="3">The sequence shown here is derived from an EMBL/GenBank/DDBJ whole genome shotgun (WGS) entry which is preliminary data.</text>
</comment>
<name>A0A2V4A2N6_9BACT</name>
<sequence length="366" mass="41888">MKVKRNILFAVVGMGHIGKRHIEMIKNNKDANLVACCDILSPEELGIDDLQVPHYFEYSEMLKYHPEVDVVNICVPNGFHAPMTLQALEKGFHVVCEKPLALSRADAEKMVFKSLEVSRDVFVVKQNRYSPPAIWLKDILRQNLLGKIFIVQMNCYWNRDNRYYTPGSWRGTYDKDGGTLFTQFSHFIDLMYWFFGDIINIQGNFKDFNHSNLTDFEDSGLVTFDFINGGVGCLNYSTAVFNKNLESSITVIGEKGTVKVSGQYMNEVVYCDIKDYEMPQLLPSNPPFDYGPYKGSAQNHHHVIANVIDKLKKKATIATNVLEGLKVVDIIERIYQVRNGKLIKKRLLEKEFHLNSNGNSNLRKIN</sequence>
<evidence type="ECO:0000259" key="2">
    <source>
        <dbReference type="Pfam" id="PF22725"/>
    </source>
</evidence>
<dbReference type="Pfam" id="PF22725">
    <property type="entry name" value="GFO_IDH_MocA_C3"/>
    <property type="match status" value="1"/>
</dbReference>
<protein>
    <submittedName>
        <fullName evidence="3">Oxidoreductase</fullName>
    </submittedName>
</protein>
<organism evidence="3 4">
    <name type="scientific">Marinifilum breve</name>
    <dbReference type="NCBI Taxonomy" id="2184082"/>
    <lineage>
        <taxon>Bacteria</taxon>
        <taxon>Pseudomonadati</taxon>
        <taxon>Bacteroidota</taxon>
        <taxon>Bacteroidia</taxon>
        <taxon>Marinilabiliales</taxon>
        <taxon>Marinifilaceae</taxon>
    </lineage>
</organism>
<dbReference type="Proteomes" id="UP000248079">
    <property type="component" value="Unassembled WGS sequence"/>
</dbReference>
<dbReference type="Gene3D" id="3.30.360.10">
    <property type="entry name" value="Dihydrodipicolinate Reductase, domain 2"/>
    <property type="match status" value="1"/>
</dbReference>
<dbReference type="SUPFAM" id="SSF55347">
    <property type="entry name" value="Glyceraldehyde-3-phosphate dehydrogenase-like, C-terminal domain"/>
    <property type="match status" value="1"/>
</dbReference>
<dbReference type="PANTHER" id="PTHR43249">
    <property type="entry name" value="UDP-N-ACETYL-2-AMINO-2-DEOXY-D-GLUCURONATE OXIDASE"/>
    <property type="match status" value="1"/>
</dbReference>
<evidence type="ECO:0000313" key="4">
    <source>
        <dbReference type="Proteomes" id="UP000248079"/>
    </source>
</evidence>
<evidence type="ECO:0000259" key="1">
    <source>
        <dbReference type="Pfam" id="PF01408"/>
    </source>
</evidence>
<accession>A0A2V4A2N6</accession>
<dbReference type="PANTHER" id="PTHR43249:SF1">
    <property type="entry name" value="D-GLUCOSIDE 3-DEHYDROGENASE"/>
    <property type="match status" value="1"/>
</dbReference>
<feature type="domain" description="GFO/IDH/MocA-like oxidoreductase" evidence="2">
    <location>
        <begin position="136"/>
        <end position="258"/>
    </location>
</feature>
<feature type="domain" description="Gfo/Idh/MocA-like oxidoreductase N-terminal" evidence="1">
    <location>
        <begin position="8"/>
        <end position="111"/>
    </location>
</feature>
<evidence type="ECO:0000313" key="3">
    <source>
        <dbReference type="EMBL" id="PXY02137.1"/>
    </source>
</evidence>
<dbReference type="EMBL" id="QFLI01000002">
    <property type="protein sequence ID" value="PXY02137.1"/>
    <property type="molecule type" value="Genomic_DNA"/>
</dbReference>
<dbReference type="InterPro" id="IPR052515">
    <property type="entry name" value="Gfo/Idh/MocA_Oxidoreductase"/>
</dbReference>
<dbReference type="GO" id="GO:0000166">
    <property type="term" value="F:nucleotide binding"/>
    <property type="evidence" value="ECO:0007669"/>
    <property type="project" value="InterPro"/>
</dbReference>
<dbReference type="InterPro" id="IPR055170">
    <property type="entry name" value="GFO_IDH_MocA-like_dom"/>
</dbReference>
<gene>
    <name evidence="3" type="ORF">DF185_05695</name>
</gene>
<dbReference type="SUPFAM" id="SSF51735">
    <property type="entry name" value="NAD(P)-binding Rossmann-fold domains"/>
    <property type="match status" value="1"/>
</dbReference>
<dbReference type="Pfam" id="PF01408">
    <property type="entry name" value="GFO_IDH_MocA"/>
    <property type="match status" value="1"/>
</dbReference>
<dbReference type="Gene3D" id="3.40.50.720">
    <property type="entry name" value="NAD(P)-binding Rossmann-like Domain"/>
    <property type="match status" value="1"/>
</dbReference>
<dbReference type="RefSeq" id="WP_110359771.1">
    <property type="nucleotide sequence ID" value="NZ_QFLI01000002.1"/>
</dbReference>